<evidence type="ECO:0000313" key="1">
    <source>
        <dbReference type="EMBL" id="MBP1859862.1"/>
    </source>
</evidence>
<evidence type="ECO:0000313" key="2">
    <source>
        <dbReference type="Proteomes" id="UP000823786"/>
    </source>
</evidence>
<comment type="caution">
    <text evidence="1">The sequence shown here is derived from an EMBL/GenBank/DDBJ whole genome shotgun (WGS) entry which is preliminary data.</text>
</comment>
<evidence type="ECO:0008006" key="3">
    <source>
        <dbReference type="Google" id="ProtNLM"/>
    </source>
</evidence>
<reference evidence="1 2" key="1">
    <citation type="submission" date="2021-03" db="EMBL/GenBank/DDBJ databases">
        <title>Genomic Encyclopedia of Type Strains, Phase IV (KMG-IV): sequencing the most valuable type-strain genomes for metagenomic binning, comparative biology and taxonomic classification.</title>
        <authorList>
            <person name="Goeker M."/>
        </authorList>
    </citation>
    <scope>NUCLEOTIDE SEQUENCE [LARGE SCALE GENOMIC DNA]</scope>
    <source>
        <strain evidence="1 2">DSM 26427</strain>
    </source>
</reference>
<sequence length="60" mass="6625">MMSKDSKPETQVTIEKLRNGRWAFVLKRGTVVYPAHGQFTSQLAAHAAGQAALKALENNR</sequence>
<name>A0ABS4EPJ5_9HYPH</name>
<accession>A0ABS4EPJ5</accession>
<keyword evidence="2" id="KW-1185">Reference proteome</keyword>
<organism evidence="1 2">
    <name type="scientific">Rhizobium herbae</name>
    <dbReference type="NCBI Taxonomy" id="508661"/>
    <lineage>
        <taxon>Bacteria</taxon>
        <taxon>Pseudomonadati</taxon>
        <taxon>Pseudomonadota</taxon>
        <taxon>Alphaproteobacteria</taxon>
        <taxon>Hyphomicrobiales</taxon>
        <taxon>Rhizobiaceae</taxon>
        <taxon>Rhizobium/Agrobacterium group</taxon>
        <taxon>Rhizobium</taxon>
    </lineage>
</organism>
<dbReference type="Proteomes" id="UP000823786">
    <property type="component" value="Unassembled WGS sequence"/>
</dbReference>
<protein>
    <recommendedName>
        <fullName evidence="3">DUF1508 domain-containing protein</fullName>
    </recommendedName>
</protein>
<dbReference type="EMBL" id="JAGGJV010000005">
    <property type="protein sequence ID" value="MBP1859862.1"/>
    <property type="molecule type" value="Genomic_DNA"/>
</dbReference>
<proteinExistence type="predicted"/>
<gene>
    <name evidence="1" type="ORF">J2Z75_003379</name>
</gene>